<name>A0A433JKF5_9GAMM</name>
<dbReference type="Proteomes" id="UP000288012">
    <property type="component" value="Unassembled WGS sequence"/>
</dbReference>
<evidence type="ECO:0000313" key="2">
    <source>
        <dbReference type="EMBL" id="RUQ89057.1"/>
    </source>
</evidence>
<dbReference type="GO" id="GO:0032259">
    <property type="term" value="P:methylation"/>
    <property type="evidence" value="ECO:0007669"/>
    <property type="project" value="UniProtKB-KW"/>
</dbReference>
<dbReference type="GO" id="GO:0008168">
    <property type="term" value="F:methyltransferase activity"/>
    <property type="evidence" value="ECO:0007669"/>
    <property type="project" value="UniProtKB-KW"/>
</dbReference>
<evidence type="ECO:0000259" key="1">
    <source>
        <dbReference type="Pfam" id="PF13847"/>
    </source>
</evidence>
<gene>
    <name evidence="2" type="ORF">EKM59_04130</name>
</gene>
<keyword evidence="2" id="KW-0808">Transferase</keyword>
<accession>A0A433JKF5</accession>
<evidence type="ECO:0000313" key="3">
    <source>
        <dbReference type="Proteomes" id="UP000288012"/>
    </source>
</evidence>
<dbReference type="InterPro" id="IPR025714">
    <property type="entry name" value="Methyltranfer_dom"/>
</dbReference>
<dbReference type="AlphaFoldDB" id="A0A433JKF5"/>
<keyword evidence="2" id="KW-0489">Methyltransferase</keyword>
<protein>
    <submittedName>
        <fullName evidence="2">Class I SAM-dependent methyltransferase</fullName>
    </submittedName>
</protein>
<feature type="domain" description="Methyltransferase" evidence="1">
    <location>
        <begin position="101"/>
        <end position="204"/>
    </location>
</feature>
<dbReference type="Gene3D" id="3.40.50.150">
    <property type="entry name" value="Vaccinia Virus protein VP39"/>
    <property type="match status" value="1"/>
</dbReference>
<dbReference type="EMBL" id="RZGR01000009">
    <property type="protein sequence ID" value="RUQ89057.1"/>
    <property type="molecule type" value="Genomic_DNA"/>
</dbReference>
<comment type="caution">
    <text evidence="2">The sequence shown here is derived from an EMBL/GenBank/DDBJ whole genome shotgun (WGS) entry which is preliminary data.</text>
</comment>
<dbReference type="PANTHER" id="PTHR43861">
    <property type="entry name" value="TRANS-ACONITATE 2-METHYLTRANSFERASE-RELATED"/>
    <property type="match status" value="1"/>
</dbReference>
<organism evidence="2 3">
    <name type="scientific">Legionella septentrionalis</name>
    <dbReference type="NCBI Taxonomy" id="2498109"/>
    <lineage>
        <taxon>Bacteria</taxon>
        <taxon>Pseudomonadati</taxon>
        <taxon>Pseudomonadota</taxon>
        <taxon>Gammaproteobacteria</taxon>
        <taxon>Legionellales</taxon>
        <taxon>Legionellaceae</taxon>
        <taxon>Legionella</taxon>
    </lineage>
</organism>
<proteinExistence type="predicted"/>
<dbReference type="Pfam" id="PF13847">
    <property type="entry name" value="Methyltransf_31"/>
    <property type="match status" value="1"/>
</dbReference>
<dbReference type="OrthoDB" id="323463at2"/>
<dbReference type="SUPFAM" id="SSF53335">
    <property type="entry name" value="S-adenosyl-L-methionine-dependent methyltransferases"/>
    <property type="match status" value="1"/>
</dbReference>
<dbReference type="CDD" id="cd02440">
    <property type="entry name" value="AdoMet_MTases"/>
    <property type="match status" value="1"/>
</dbReference>
<dbReference type="InterPro" id="IPR029063">
    <property type="entry name" value="SAM-dependent_MTases_sf"/>
</dbReference>
<keyword evidence="3" id="KW-1185">Reference proteome</keyword>
<sequence>MIGAVADDVPQWFLNLLGVSEPLLACREINGSPCVFSDGILRIHDNCSVEQEQTKESFGFKWSKKETFESDTMLARMRAWLISRYGDVHEILSCFPDRPVLLDAGCGAGMSAIELWGEHFNHVNYLGIDVSTAVDVCRERMLARQFANAAFMQADITKLPLSARSVDIIFSEGVMHHTDDTRKTFVSLASLLKPNGFFMFYIYNKKGPIREFVDDYIRAKLQQMPPEEAWEAVKPLTKLGKILGELDITIRVPEGIELLDIPAGEINLQRLFYWHIFKAYYHPSLSLEEMNHINYDWYAPSNAHRHTFAEVQEWCQDMSMEVVRHVIEPAGITVVARKKS</sequence>
<reference evidence="2 3" key="1">
    <citation type="submission" date="2018-12" db="EMBL/GenBank/DDBJ databases">
        <title>Legionella sp,whole genome shotgun sequence.</title>
        <authorList>
            <person name="Wu H."/>
        </authorList>
    </citation>
    <scope>NUCLEOTIDE SEQUENCE [LARGE SCALE GENOMIC DNA]</scope>
    <source>
        <strain evidence="3">km714</strain>
    </source>
</reference>